<evidence type="ECO:0000313" key="2">
    <source>
        <dbReference type="Proteomes" id="UP000472372"/>
    </source>
</evidence>
<organism evidence="1 2">
    <name type="scientific">Pyrenophora teres f. teres</name>
    <dbReference type="NCBI Taxonomy" id="97479"/>
    <lineage>
        <taxon>Eukaryota</taxon>
        <taxon>Fungi</taxon>
        <taxon>Dikarya</taxon>
        <taxon>Ascomycota</taxon>
        <taxon>Pezizomycotina</taxon>
        <taxon>Dothideomycetes</taxon>
        <taxon>Pleosporomycetidae</taxon>
        <taxon>Pleosporales</taxon>
        <taxon>Pleosporineae</taxon>
        <taxon>Pleosporaceae</taxon>
        <taxon>Pyrenophora</taxon>
    </lineage>
</organism>
<dbReference type="AlphaFoldDB" id="A0A6S6VY44"/>
<reference evidence="1" key="1">
    <citation type="submission" date="2021-02" db="EMBL/GenBank/DDBJ databases">
        <authorList>
            <person name="Syme A R."/>
            <person name="Syme A R."/>
            <person name="Moolhuijzen P."/>
        </authorList>
    </citation>
    <scope>NUCLEOTIDE SEQUENCE</scope>
    <source>
        <strain evidence="1">W1-1</strain>
    </source>
</reference>
<dbReference type="Pfam" id="PF12296">
    <property type="entry name" value="HsbA"/>
    <property type="match status" value="1"/>
</dbReference>
<protein>
    <submittedName>
        <fullName evidence="1">Uncharacterized protein</fullName>
    </submittedName>
</protein>
<dbReference type="GO" id="GO:0005576">
    <property type="term" value="C:extracellular region"/>
    <property type="evidence" value="ECO:0007669"/>
    <property type="project" value="TreeGrafter"/>
</dbReference>
<name>A0A6S6VY44_9PLEO</name>
<dbReference type="Proteomes" id="UP000472372">
    <property type="component" value="Chromosome 3"/>
</dbReference>
<dbReference type="InterPro" id="IPR021054">
    <property type="entry name" value="Cell_wall_mannoprotein_1"/>
</dbReference>
<dbReference type="PANTHER" id="PTHR38123:SF5">
    <property type="entry name" value="CELL WALL GALACTOMANNOPROTEIN"/>
    <property type="match status" value="1"/>
</dbReference>
<accession>A0A6S6VY44</accession>
<dbReference type="EMBL" id="HG992979">
    <property type="protein sequence ID" value="CAE7026344.1"/>
    <property type="molecule type" value="Genomic_DNA"/>
</dbReference>
<proteinExistence type="predicted"/>
<gene>
    <name evidence="1" type="ORF">PTTW11_04058</name>
</gene>
<dbReference type="PANTHER" id="PTHR38123">
    <property type="entry name" value="CELL WALL SERINE-THREONINE-RICH GALACTOMANNOPROTEIN MP1 (AFU_ORTHOLOGUE AFUA_4G03240)"/>
    <property type="match status" value="1"/>
</dbReference>
<evidence type="ECO:0000313" key="1">
    <source>
        <dbReference type="EMBL" id="CAE7026344.1"/>
    </source>
</evidence>
<sequence>MHFSAHVLFFPTLALCMPQLFNRPTAESVIESVVNIHNAVVEADSTLQAYTGGFTPTTIVDDAKVLGGFAKIHSANREGFRRATFAAQFSVEETVEFINTVIATVNISIPLATQHIREKKQVFKENGLRSSVVAALALLLYDHDTFSAAAAKNFNPGTPREKLNQGIDAAGNIHNVIQSALLYYSLGLKL</sequence>